<dbReference type="InterPro" id="IPR011453">
    <property type="entry name" value="DUF1559"/>
</dbReference>
<dbReference type="GO" id="GO:0015628">
    <property type="term" value="P:protein secretion by the type II secretion system"/>
    <property type="evidence" value="ECO:0007669"/>
    <property type="project" value="InterPro"/>
</dbReference>
<keyword evidence="1" id="KW-0488">Methylation</keyword>
<dbReference type="PANTHER" id="PTHR30093:SF2">
    <property type="entry name" value="TYPE II SECRETION SYSTEM PROTEIN H"/>
    <property type="match status" value="1"/>
</dbReference>
<dbReference type="Pfam" id="PF07963">
    <property type="entry name" value="N_methyl"/>
    <property type="match status" value="1"/>
</dbReference>
<dbReference type="PANTHER" id="PTHR30093">
    <property type="entry name" value="GENERAL SECRETION PATHWAY PROTEIN G"/>
    <property type="match status" value="1"/>
</dbReference>
<protein>
    <submittedName>
        <fullName evidence="2">Uncharacterized protein</fullName>
    </submittedName>
</protein>
<dbReference type="GO" id="GO:0015627">
    <property type="term" value="C:type II protein secretion system complex"/>
    <property type="evidence" value="ECO:0007669"/>
    <property type="project" value="InterPro"/>
</dbReference>
<dbReference type="PRINTS" id="PR00813">
    <property type="entry name" value="BCTERIALGSPG"/>
</dbReference>
<dbReference type="Pfam" id="PF07596">
    <property type="entry name" value="SBP_bac_10"/>
    <property type="match status" value="1"/>
</dbReference>
<sequence length="298" mass="32597">MDTLARPSNRQAGFTLIELLVVIAIIAILAAILFPVFAKAREKARQISCLSNLKQLGLGMLQYNQDNDESFARSNNPPDHNNWAQAIFPYVKSIDVYKCPDNPDAARFDPKNYWNNGAGQQNITWMGQTNWLTGSQAIPPSYGMSNFIGATELIPGGKSLTQAGINNPASKILLAERYGSNGNPPQNVPGCNQPPANQDGMGWWDWDNPSTSTTWSYACELYVPHTKQSNFLFVDGHARSMRPVNTTGINGQPNMWGCMSHSLPDAQGNNCTPGDVNADNADPTQTQVMQTLENHSPG</sequence>
<dbReference type="InterPro" id="IPR045584">
    <property type="entry name" value="Pilin-like"/>
</dbReference>
<dbReference type="AlphaFoldDB" id="A0A402CV45"/>
<dbReference type="Proteomes" id="UP000287394">
    <property type="component" value="Chromosome"/>
</dbReference>
<keyword evidence="3" id="KW-1185">Reference proteome</keyword>
<dbReference type="KEGG" id="ccot:CCAX7_23260"/>
<evidence type="ECO:0000313" key="3">
    <source>
        <dbReference type="Proteomes" id="UP000287394"/>
    </source>
</evidence>
<evidence type="ECO:0000313" key="2">
    <source>
        <dbReference type="EMBL" id="BDI30275.1"/>
    </source>
</evidence>
<dbReference type="NCBIfam" id="TIGR02532">
    <property type="entry name" value="IV_pilin_GFxxxE"/>
    <property type="match status" value="1"/>
</dbReference>
<dbReference type="OrthoDB" id="270727at2"/>
<organism evidence="2 3">
    <name type="scientific">Capsulimonas corticalis</name>
    <dbReference type="NCBI Taxonomy" id="2219043"/>
    <lineage>
        <taxon>Bacteria</taxon>
        <taxon>Bacillati</taxon>
        <taxon>Armatimonadota</taxon>
        <taxon>Armatimonadia</taxon>
        <taxon>Capsulimonadales</taxon>
        <taxon>Capsulimonadaceae</taxon>
        <taxon>Capsulimonas</taxon>
    </lineage>
</organism>
<dbReference type="EMBL" id="AP025739">
    <property type="protein sequence ID" value="BDI30275.1"/>
    <property type="molecule type" value="Genomic_DNA"/>
</dbReference>
<dbReference type="InterPro" id="IPR000983">
    <property type="entry name" value="Bac_GSPG_pilin"/>
</dbReference>
<proteinExistence type="predicted"/>
<dbReference type="RefSeq" id="WP_119321243.1">
    <property type="nucleotide sequence ID" value="NZ_AP025739.1"/>
</dbReference>
<dbReference type="PROSITE" id="PS00409">
    <property type="entry name" value="PROKAR_NTER_METHYL"/>
    <property type="match status" value="1"/>
</dbReference>
<dbReference type="InterPro" id="IPR012902">
    <property type="entry name" value="N_methyl_site"/>
</dbReference>
<dbReference type="Gene3D" id="3.30.700.10">
    <property type="entry name" value="Glycoprotein, Type 4 Pilin"/>
    <property type="match status" value="1"/>
</dbReference>
<gene>
    <name evidence="2" type="ORF">CCAX7_23260</name>
</gene>
<reference evidence="2 3" key="1">
    <citation type="journal article" date="2019" name="Int. J. Syst. Evol. Microbiol.">
        <title>Capsulimonas corticalis gen. nov., sp. nov., an aerobic capsulated bacterium, of a novel bacterial order, Capsulimonadales ord. nov., of the class Armatimonadia of the phylum Armatimonadetes.</title>
        <authorList>
            <person name="Li J."/>
            <person name="Kudo C."/>
            <person name="Tonouchi A."/>
        </authorList>
    </citation>
    <scope>NUCLEOTIDE SEQUENCE [LARGE SCALE GENOMIC DNA]</scope>
    <source>
        <strain evidence="2 3">AX-7</strain>
    </source>
</reference>
<accession>A0A402CV45</accession>
<name>A0A402CV45_9BACT</name>
<dbReference type="SUPFAM" id="SSF54523">
    <property type="entry name" value="Pili subunits"/>
    <property type="match status" value="1"/>
</dbReference>
<evidence type="ECO:0000256" key="1">
    <source>
        <dbReference type="ARBA" id="ARBA00022481"/>
    </source>
</evidence>